<dbReference type="InterPro" id="IPR018934">
    <property type="entry name" value="RIO_dom"/>
</dbReference>
<evidence type="ECO:0000256" key="2">
    <source>
        <dbReference type="ARBA" id="ARBA00022527"/>
    </source>
</evidence>
<name>A0A1H7IDA8_HALLR</name>
<comment type="catalytic activity">
    <reaction evidence="7">
        <text>L-threonyl-[protein] + ATP = O-phospho-L-threonyl-[protein] + ADP + H(+)</text>
        <dbReference type="Rhea" id="RHEA:46608"/>
        <dbReference type="Rhea" id="RHEA-COMP:11060"/>
        <dbReference type="Rhea" id="RHEA-COMP:11605"/>
        <dbReference type="ChEBI" id="CHEBI:15378"/>
        <dbReference type="ChEBI" id="CHEBI:30013"/>
        <dbReference type="ChEBI" id="CHEBI:30616"/>
        <dbReference type="ChEBI" id="CHEBI:61977"/>
        <dbReference type="ChEBI" id="CHEBI:456216"/>
        <dbReference type="EC" id="2.7.11.1"/>
    </reaction>
</comment>
<dbReference type="EMBL" id="FOAD01000001">
    <property type="protein sequence ID" value="SEK60324.1"/>
    <property type="molecule type" value="Genomic_DNA"/>
</dbReference>
<evidence type="ECO:0000256" key="5">
    <source>
        <dbReference type="ARBA" id="ARBA00022777"/>
    </source>
</evidence>
<sequence length="265" mass="29510">MDLRRLVRGRVGWPRLEAVARELARRYDRDTLSIRFLEADNWLSTPMVVNDEWFVKVISRQNSLVHSLFTTGRNLGAFSSGTEGFFEHFGTPLQMAEHELEATKHLRDIGLQAPVPVEAFEVEGLGVLVLEYLPNFHTLDSAPRDEIVSLAPELFASLRQMHDNHLAHGDLRAENVLVRDDGIYFIDATNVNDEGMHDARSYDLACALAALEPLIGPKEAVDAAAASYGTDALLDAVDFLDFVNIRPDHDFDAAALKGQIETRAS</sequence>
<feature type="domain" description="RIO-type" evidence="9">
    <location>
        <begin position="95"/>
        <end position="189"/>
    </location>
</feature>
<dbReference type="Pfam" id="PF01163">
    <property type="entry name" value="RIO1"/>
    <property type="match status" value="1"/>
</dbReference>
<dbReference type="Proteomes" id="UP000183894">
    <property type="component" value="Unassembled WGS sequence"/>
</dbReference>
<evidence type="ECO:0000256" key="4">
    <source>
        <dbReference type="ARBA" id="ARBA00022741"/>
    </source>
</evidence>
<dbReference type="RefSeq" id="WP_074792299.1">
    <property type="nucleotide sequence ID" value="NZ_FOAD01000001.1"/>
</dbReference>
<accession>A0A1H7IDA8</accession>
<dbReference type="EC" id="2.7.11.1" evidence="1"/>
<protein>
    <recommendedName>
        <fullName evidence="1">non-specific serine/threonine protein kinase</fullName>
        <ecNumber evidence="1">2.7.11.1</ecNumber>
    </recommendedName>
</protein>
<dbReference type="GO" id="GO:0005524">
    <property type="term" value="F:ATP binding"/>
    <property type="evidence" value="ECO:0007669"/>
    <property type="project" value="UniProtKB-KW"/>
</dbReference>
<reference evidence="10 11" key="1">
    <citation type="submission" date="2016-10" db="EMBL/GenBank/DDBJ databases">
        <authorList>
            <person name="de Groot N.N."/>
        </authorList>
    </citation>
    <scope>NUCLEOTIDE SEQUENCE [LARGE SCALE GENOMIC DNA]</scope>
    <source>
        <strain evidence="10 11">CDM_5</strain>
    </source>
</reference>
<keyword evidence="3" id="KW-0808">Transferase</keyword>
<keyword evidence="4" id="KW-0547">Nucleotide-binding</keyword>
<evidence type="ECO:0000256" key="8">
    <source>
        <dbReference type="ARBA" id="ARBA00048679"/>
    </source>
</evidence>
<organism evidence="10 11">
    <name type="scientific">Haloferax larsenii</name>
    <dbReference type="NCBI Taxonomy" id="302484"/>
    <lineage>
        <taxon>Archaea</taxon>
        <taxon>Methanobacteriati</taxon>
        <taxon>Methanobacteriota</taxon>
        <taxon>Stenosarchaea group</taxon>
        <taxon>Halobacteria</taxon>
        <taxon>Halobacteriales</taxon>
        <taxon>Haloferacaceae</taxon>
        <taxon>Haloferax</taxon>
    </lineage>
</organism>
<evidence type="ECO:0000256" key="1">
    <source>
        <dbReference type="ARBA" id="ARBA00012513"/>
    </source>
</evidence>
<evidence type="ECO:0000256" key="7">
    <source>
        <dbReference type="ARBA" id="ARBA00047899"/>
    </source>
</evidence>
<dbReference type="OrthoDB" id="192798at2157"/>
<evidence type="ECO:0000259" key="9">
    <source>
        <dbReference type="Pfam" id="PF01163"/>
    </source>
</evidence>
<proteinExistence type="predicted"/>
<dbReference type="Gene3D" id="1.10.510.10">
    <property type="entry name" value="Transferase(Phosphotransferase) domain 1"/>
    <property type="match status" value="1"/>
</dbReference>
<dbReference type="AlphaFoldDB" id="A0A1H7IDA8"/>
<dbReference type="InterPro" id="IPR011009">
    <property type="entry name" value="Kinase-like_dom_sf"/>
</dbReference>
<evidence type="ECO:0000313" key="10">
    <source>
        <dbReference type="EMBL" id="SEK60324.1"/>
    </source>
</evidence>
<evidence type="ECO:0000313" key="11">
    <source>
        <dbReference type="Proteomes" id="UP000183894"/>
    </source>
</evidence>
<evidence type="ECO:0000256" key="3">
    <source>
        <dbReference type="ARBA" id="ARBA00022679"/>
    </source>
</evidence>
<dbReference type="SUPFAM" id="SSF56112">
    <property type="entry name" value="Protein kinase-like (PK-like)"/>
    <property type="match status" value="1"/>
</dbReference>
<comment type="catalytic activity">
    <reaction evidence="8">
        <text>L-seryl-[protein] + ATP = O-phospho-L-seryl-[protein] + ADP + H(+)</text>
        <dbReference type="Rhea" id="RHEA:17989"/>
        <dbReference type="Rhea" id="RHEA-COMP:9863"/>
        <dbReference type="Rhea" id="RHEA-COMP:11604"/>
        <dbReference type="ChEBI" id="CHEBI:15378"/>
        <dbReference type="ChEBI" id="CHEBI:29999"/>
        <dbReference type="ChEBI" id="CHEBI:30616"/>
        <dbReference type="ChEBI" id="CHEBI:83421"/>
        <dbReference type="ChEBI" id="CHEBI:456216"/>
        <dbReference type="EC" id="2.7.11.1"/>
    </reaction>
</comment>
<dbReference type="GO" id="GO:0004674">
    <property type="term" value="F:protein serine/threonine kinase activity"/>
    <property type="evidence" value="ECO:0007669"/>
    <property type="project" value="UniProtKB-KW"/>
</dbReference>
<gene>
    <name evidence="10" type="ORF">SAMN04488691_101854</name>
</gene>
<keyword evidence="2" id="KW-0723">Serine/threonine-protein kinase</keyword>
<keyword evidence="6" id="KW-0067">ATP-binding</keyword>
<keyword evidence="5" id="KW-0418">Kinase</keyword>
<evidence type="ECO:0000256" key="6">
    <source>
        <dbReference type="ARBA" id="ARBA00022840"/>
    </source>
</evidence>